<evidence type="ECO:0000256" key="2">
    <source>
        <dbReference type="ARBA" id="ARBA00010663"/>
    </source>
</evidence>
<dbReference type="CDD" id="cd00637">
    <property type="entry name" value="7tm_classA_rhodopsin-like"/>
    <property type="match status" value="1"/>
</dbReference>
<evidence type="ECO:0000313" key="12">
    <source>
        <dbReference type="Proteomes" id="UP001152888"/>
    </source>
</evidence>
<feature type="transmembrane region" description="Helical" evidence="9">
    <location>
        <begin position="323"/>
        <end position="347"/>
    </location>
</feature>
<dbReference type="InterPro" id="IPR000611">
    <property type="entry name" value="NPY_rcpt"/>
</dbReference>
<keyword evidence="6 9" id="KW-0472">Membrane</keyword>
<dbReference type="PRINTS" id="PR01012">
    <property type="entry name" value="NRPEPTIDEYR"/>
</dbReference>
<evidence type="ECO:0000256" key="9">
    <source>
        <dbReference type="SAM" id="Phobius"/>
    </source>
</evidence>
<evidence type="ECO:0000313" key="11">
    <source>
        <dbReference type="EMBL" id="CAH1980211.1"/>
    </source>
</evidence>
<dbReference type="GO" id="GO:0004983">
    <property type="term" value="F:neuropeptide Y receptor activity"/>
    <property type="evidence" value="ECO:0007669"/>
    <property type="project" value="InterPro"/>
</dbReference>
<keyword evidence="8" id="KW-0807">Transducer</keyword>
<keyword evidence="7" id="KW-0675">Receptor</keyword>
<dbReference type="InterPro" id="IPR000276">
    <property type="entry name" value="GPCR_Rhodpsn"/>
</dbReference>
<keyword evidence="12" id="KW-1185">Reference proteome</keyword>
<accession>A0A9P0PGX7</accession>
<dbReference type="SUPFAM" id="SSF81321">
    <property type="entry name" value="Family A G protein-coupled receptor-like"/>
    <property type="match status" value="1"/>
</dbReference>
<evidence type="ECO:0000256" key="7">
    <source>
        <dbReference type="ARBA" id="ARBA00023170"/>
    </source>
</evidence>
<evidence type="ECO:0000256" key="3">
    <source>
        <dbReference type="ARBA" id="ARBA00022692"/>
    </source>
</evidence>
<feature type="transmembrane region" description="Helical" evidence="9">
    <location>
        <begin position="367"/>
        <end position="386"/>
    </location>
</feature>
<feature type="transmembrane region" description="Helical" evidence="9">
    <location>
        <begin position="116"/>
        <end position="134"/>
    </location>
</feature>
<dbReference type="Pfam" id="PF00001">
    <property type="entry name" value="7tm_1"/>
    <property type="match status" value="1"/>
</dbReference>
<keyword evidence="4 9" id="KW-1133">Transmembrane helix</keyword>
<evidence type="ECO:0000256" key="5">
    <source>
        <dbReference type="ARBA" id="ARBA00023040"/>
    </source>
</evidence>
<keyword evidence="5" id="KW-0297">G-protein coupled receptor</keyword>
<keyword evidence="3 9" id="KW-0812">Transmembrane</keyword>
<feature type="transmembrane region" description="Helical" evidence="9">
    <location>
        <begin position="155"/>
        <end position="180"/>
    </location>
</feature>
<sequence>MDPDWNTSYVFGIDNETGWGGRYFFTYYSELGDKPYAQTILEVAMFSIIFFVSLVANLSIIVCVSRYPDMRTVTNCFVLNLAVADILFTLTIPVVAYTRLAVTWDFGDAACRIVPYVQFVSGIVLLWTLALISIDRHRCIVVPPYRSNISPCQAALASLIIWSSTSLIFVPVTLWFRVIVAEGDPPITVCTMIFPKSASVNYSLCFVVPVILFACLLPMALLVYHYQKIFQKILSTKSAWASSCVMISAADMKGCNRAQIRRQSELSISDIFVPWPRRFSTQLQTTTHPTNPTCINNTTAGRHGSLSHHEEIRLHKHIKVVRVLFLNVLVVLVMWLPITVIMLLIYIDGRRDNDDKQYFLRSHHFVAALSIALLNTVVNPLLYGVFSDGFRSCLTKMWCCDNENDIEITQETATPSSGKLNCINKNMRRHSLVNSSSERSDCKNFAV</sequence>
<comment type="similarity">
    <text evidence="2">Belongs to the G-protein coupled receptor 1 family.</text>
</comment>
<reference evidence="11" key="1">
    <citation type="submission" date="2022-03" db="EMBL/GenBank/DDBJ databases">
        <authorList>
            <person name="Sayadi A."/>
        </authorList>
    </citation>
    <scope>NUCLEOTIDE SEQUENCE</scope>
</reference>
<comment type="caution">
    <text evidence="11">The sequence shown here is derived from an EMBL/GenBank/DDBJ whole genome shotgun (WGS) entry which is preliminary data.</text>
</comment>
<comment type="subcellular location">
    <subcellularLocation>
        <location evidence="1">Membrane</location>
        <topology evidence="1">Multi-pass membrane protein</topology>
    </subcellularLocation>
</comment>
<proteinExistence type="inferred from homology"/>
<dbReference type="PRINTS" id="PR00237">
    <property type="entry name" value="GPCRRHODOPSN"/>
</dbReference>
<dbReference type="OrthoDB" id="9880339at2759"/>
<evidence type="ECO:0000259" key="10">
    <source>
        <dbReference type="PROSITE" id="PS50262"/>
    </source>
</evidence>
<dbReference type="PANTHER" id="PTHR45695">
    <property type="entry name" value="LEUCOKININ RECEPTOR-RELATED"/>
    <property type="match status" value="1"/>
</dbReference>
<evidence type="ECO:0000256" key="4">
    <source>
        <dbReference type="ARBA" id="ARBA00022989"/>
    </source>
</evidence>
<dbReference type="Gene3D" id="1.20.1070.10">
    <property type="entry name" value="Rhodopsin 7-helix transmembrane proteins"/>
    <property type="match status" value="1"/>
</dbReference>
<feature type="transmembrane region" description="Helical" evidence="9">
    <location>
        <begin position="76"/>
        <end position="96"/>
    </location>
</feature>
<protein>
    <recommendedName>
        <fullName evidence="10">G-protein coupled receptors family 1 profile domain-containing protein</fullName>
    </recommendedName>
</protein>
<dbReference type="GO" id="GO:0005886">
    <property type="term" value="C:plasma membrane"/>
    <property type="evidence" value="ECO:0007669"/>
    <property type="project" value="TreeGrafter"/>
</dbReference>
<dbReference type="InterPro" id="IPR017452">
    <property type="entry name" value="GPCR_Rhodpsn_7TM"/>
</dbReference>
<dbReference type="AlphaFoldDB" id="A0A9P0PGX7"/>
<evidence type="ECO:0000256" key="6">
    <source>
        <dbReference type="ARBA" id="ARBA00023136"/>
    </source>
</evidence>
<name>A0A9P0PGX7_ACAOB</name>
<dbReference type="PROSITE" id="PS50262">
    <property type="entry name" value="G_PROTEIN_RECEP_F1_2"/>
    <property type="match status" value="1"/>
</dbReference>
<evidence type="ECO:0000256" key="1">
    <source>
        <dbReference type="ARBA" id="ARBA00004141"/>
    </source>
</evidence>
<organism evidence="11 12">
    <name type="scientific">Acanthoscelides obtectus</name>
    <name type="common">Bean weevil</name>
    <name type="synonym">Bruchus obtectus</name>
    <dbReference type="NCBI Taxonomy" id="200917"/>
    <lineage>
        <taxon>Eukaryota</taxon>
        <taxon>Metazoa</taxon>
        <taxon>Ecdysozoa</taxon>
        <taxon>Arthropoda</taxon>
        <taxon>Hexapoda</taxon>
        <taxon>Insecta</taxon>
        <taxon>Pterygota</taxon>
        <taxon>Neoptera</taxon>
        <taxon>Endopterygota</taxon>
        <taxon>Coleoptera</taxon>
        <taxon>Polyphaga</taxon>
        <taxon>Cucujiformia</taxon>
        <taxon>Chrysomeloidea</taxon>
        <taxon>Chrysomelidae</taxon>
        <taxon>Bruchinae</taxon>
        <taxon>Bruchini</taxon>
        <taxon>Acanthoscelides</taxon>
    </lineage>
</organism>
<gene>
    <name evidence="11" type="ORF">ACAOBT_LOCUS13860</name>
</gene>
<evidence type="ECO:0000256" key="8">
    <source>
        <dbReference type="ARBA" id="ARBA00023224"/>
    </source>
</evidence>
<feature type="transmembrane region" description="Helical" evidence="9">
    <location>
        <begin position="43"/>
        <end position="64"/>
    </location>
</feature>
<dbReference type="PANTHER" id="PTHR45695:SF37">
    <property type="entry name" value="FREE FATTY ACID RECEPTOR 4-LIKE"/>
    <property type="match status" value="1"/>
</dbReference>
<dbReference type="EMBL" id="CAKOFQ010006892">
    <property type="protein sequence ID" value="CAH1980211.1"/>
    <property type="molecule type" value="Genomic_DNA"/>
</dbReference>
<feature type="domain" description="G-protein coupled receptors family 1 profile" evidence="10">
    <location>
        <begin position="56"/>
        <end position="383"/>
    </location>
</feature>
<feature type="transmembrane region" description="Helical" evidence="9">
    <location>
        <begin position="200"/>
        <end position="224"/>
    </location>
</feature>
<dbReference type="Proteomes" id="UP001152888">
    <property type="component" value="Unassembled WGS sequence"/>
</dbReference>